<sequence>MAHFEVVVVEVRPTDEEIRDNPAKAGIPLATLLERTSGEYVWHYSPEAPVREHWRRTATAIADSNLAEIARATTIPVSLEHLRGRDPATTRVKVRFEISYTSARESRDAAVLDGPHLL</sequence>
<dbReference type="EMBL" id="BONK01000001">
    <property type="protein sequence ID" value="GIG19299.1"/>
    <property type="molecule type" value="Genomic_DNA"/>
</dbReference>
<reference evidence="1" key="1">
    <citation type="submission" date="2021-01" db="EMBL/GenBank/DDBJ databases">
        <title>Whole genome shotgun sequence of Cellulomonas chitinilytica NBRC 110799.</title>
        <authorList>
            <person name="Komaki H."/>
            <person name="Tamura T."/>
        </authorList>
    </citation>
    <scope>NUCLEOTIDE SEQUENCE</scope>
    <source>
        <strain evidence="1">NBRC 110799</strain>
    </source>
</reference>
<dbReference type="AlphaFoldDB" id="A0A919U0M6"/>
<organism evidence="1 2">
    <name type="scientific">Cellulomonas chitinilytica</name>
    <dbReference type="NCBI Taxonomy" id="398759"/>
    <lineage>
        <taxon>Bacteria</taxon>
        <taxon>Bacillati</taxon>
        <taxon>Actinomycetota</taxon>
        <taxon>Actinomycetes</taxon>
        <taxon>Micrococcales</taxon>
        <taxon>Cellulomonadaceae</taxon>
        <taxon>Cellulomonas</taxon>
    </lineage>
</organism>
<accession>A0A919U0M6</accession>
<dbReference type="RefSeq" id="WP_203747079.1">
    <property type="nucleotide sequence ID" value="NZ_BONK01000001.1"/>
</dbReference>
<keyword evidence="2" id="KW-1185">Reference proteome</keyword>
<name>A0A919U0M6_9CELL</name>
<comment type="caution">
    <text evidence="1">The sequence shown here is derived from an EMBL/GenBank/DDBJ whole genome shotgun (WGS) entry which is preliminary data.</text>
</comment>
<evidence type="ECO:0000313" key="2">
    <source>
        <dbReference type="Proteomes" id="UP000632740"/>
    </source>
</evidence>
<gene>
    <name evidence="1" type="ORF">Cch01nite_00230</name>
</gene>
<proteinExistence type="predicted"/>
<protein>
    <submittedName>
        <fullName evidence="1">Uncharacterized protein</fullName>
    </submittedName>
</protein>
<dbReference type="Proteomes" id="UP000632740">
    <property type="component" value="Unassembled WGS sequence"/>
</dbReference>
<evidence type="ECO:0000313" key="1">
    <source>
        <dbReference type="EMBL" id="GIG19299.1"/>
    </source>
</evidence>